<feature type="region of interest" description="Disordered" evidence="1">
    <location>
        <begin position="290"/>
        <end position="309"/>
    </location>
</feature>
<dbReference type="InterPro" id="IPR035940">
    <property type="entry name" value="CAP_sf"/>
</dbReference>
<dbReference type="Gene3D" id="3.40.50.150">
    <property type="entry name" value="Vaccinia Virus protein VP39"/>
    <property type="match status" value="1"/>
</dbReference>
<protein>
    <recommendedName>
        <fullName evidence="2">Methyltransferase domain-containing protein</fullName>
    </recommendedName>
</protein>
<dbReference type="Pfam" id="PF13649">
    <property type="entry name" value="Methyltransf_25"/>
    <property type="match status" value="1"/>
</dbReference>
<evidence type="ECO:0000256" key="1">
    <source>
        <dbReference type="SAM" id="MobiDB-lite"/>
    </source>
</evidence>
<dbReference type="InterPro" id="IPR029063">
    <property type="entry name" value="SAM-dependent_MTases_sf"/>
</dbReference>
<proteinExistence type="predicted"/>
<evidence type="ECO:0000313" key="4">
    <source>
        <dbReference type="Proteomes" id="UP000728032"/>
    </source>
</evidence>
<reference evidence="3" key="1">
    <citation type="submission" date="2020-11" db="EMBL/GenBank/DDBJ databases">
        <authorList>
            <person name="Tran Van P."/>
        </authorList>
    </citation>
    <scope>NUCLEOTIDE SEQUENCE</scope>
</reference>
<dbReference type="Gene3D" id="3.40.33.10">
    <property type="entry name" value="CAP"/>
    <property type="match status" value="1"/>
</dbReference>
<evidence type="ECO:0000313" key="3">
    <source>
        <dbReference type="EMBL" id="CAD7656625.1"/>
    </source>
</evidence>
<accession>A0A7R9MAJ9</accession>
<dbReference type="Proteomes" id="UP000728032">
    <property type="component" value="Unassembled WGS sequence"/>
</dbReference>
<feature type="non-terminal residue" evidence="3">
    <location>
        <position position="309"/>
    </location>
</feature>
<evidence type="ECO:0000259" key="2">
    <source>
        <dbReference type="Pfam" id="PF13649"/>
    </source>
</evidence>
<dbReference type="CDD" id="cd02440">
    <property type="entry name" value="AdoMet_MTases"/>
    <property type="match status" value="1"/>
</dbReference>
<dbReference type="EMBL" id="CAJPVJ010011459">
    <property type="protein sequence ID" value="CAG2173812.1"/>
    <property type="molecule type" value="Genomic_DNA"/>
</dbReference>
<dbReference type="SUPFAM" id="SSF55797">
    <property type="entry name" value="PR-1-like"/>
    <property type="match status" value="1"/>
</dbReference>
<dbReference type="EMBL" id="OC926284">
    <property type="protein sequence ID" value="CAD7656625.1"/>
    <property type="molecule type" value="Genomic_DNA"/>
</dbReference>
<sequence length="309" mass="34759">MNIDANEYNKSNESQVRDGKALIDTIVSQNPNEDYDIILDIGCGTGNVTKLLADVFKVKQIIGIDVDKQMIDFANENNCNQIITYYVQDFGLTWDGLSPQMRELEGKVLLKTCGKIYVNIGWNSDLYMNSRMNEMTELDVWEDLFNSHNFQIISHEFCLKDNVYELNAFKQTVITCNKFVDKTDKEFLDEYLSVHNKYRAKHKSPALAMDSKLVKESKSRCLDYGKGMESVVPSNNYTENFGAVSGQDKSAPCTLMVDMWVRIKQGSIGARSTPPSTIKMAPVMNEATGEHRYATASDTSSGSPIRLSG</sequence>
<keyword evidence="4" id="KW-1185">Reference proteome</keyword>
<dbReference type="AlphaFoldDB" id="A0A7R9MAJ9"/>
<feature type="domain" description="Methyltransferase" evidence="2">
    <location>
        <begin position="38"/>
        <end position="89"/>
    </location>
</feature>
<dbReference type="SUPFAM" id="SSF53335">
    <property type="entry name" value="S-adenosyl-L-methionine-dependent methyltransferases"/>
    <property type="match status" value="1"/>
</dbReference>
<dbReference type="OrthoDB" id="8300214at2759"/>
<gene>
    <name evidence="3" type="ORF">ONB1V03_LOCUS13261</name>
</gene>
<organism evidence="3">
    <name type="scientific">Oppiella nova</name>
    <dbReference type="NCBI Taxonomy" id="334625"/>
    <lineage>
        <taxon>Eukaryota</taxon>
        <taxon>Metazoa</taxon>
        <taxon>Ecdysozoa</taxon>
        <taxon>Arthropoda</taxon>
        <taxon>Chelicerata</taxon>
        <taxon>Arachnida</taxon>
        <taxon>Acari</taxon>
        <taxon>Acariformes</taxon>
        <taxon>Sarcoptiformes</taxon>
        <taxon>Oribatida</taxon>
        <taxon>Brachypylina</taxon>
        <taxon>Oppioidea</taxon>
        <taxon>Oppiidae</taxon>
        <taxon>Oppiella</taxon>
    </lineage>
</organism>
<name>A0A7R9MAJ9_9ACAR</name>
<dbReference type="InterPro" id="IPR041698">
    <property type="entry name" value="Methyltransf_25"/>
</dbReference>